<reference evidence="4" key="1">
    <citation type="submission" date="2024-03" db="EMBL/GenBank/DDBJ databases">
        <authorList>
            <person name="Lin W."/>
            <person name="Li D."/>
            <person name="Tong Y."/>
        </authorList>
    </citation>
    <scope>NUCLEOTIDE SEQUENCE</scope>
</reference>
<evidence type="ECO:0000313" key="5">
    <source>
        <dbReference type="Proteomes" id="UP001459105"/>
    </source>
</evidence>
<dbReference type="Proteomes" id="UP001459105">
    <property type="component" value="Segment"/>
</dbReference>
<evidence type="ECO:0000259" key="3">
    <source>
        <dbReference type="Pfam" id="PF05257"/>
    </source>
</evidence>
<evidence type="ECO:0000256" key="2">
    <source>
        <dbReference type="SAM" id="Phobius"/>
    </source>
</evidence>
<sequence length="194" mass="21909">MARNRPRPTYVRTLTPDEWRNASLAERCLHVCASQVGQREVGRTNYGGMVTRFLNAAGFFRGVPWCAAFLFWALLESGANPLKLWKYIKDMRGNWAASTYGMLEWAKRSGALHKGTPQRGDIGVWFNARQRGGHTFVITGVKGTGADRVLETIEGNTNDEGSREGYEVARRTRTLSSFRANQDWGCIRITDAWF</sequence>
<keyword evidence="2" id="KW-1133">Transmembrane helix</keyword>
<proteinExistence type="predicted"/>
<dbReference type="Pfam" id="PF05257">
    <property type="entry name" value="CHAP"/>
    <property type="match status" value="1"/>
</dbReference>
<evidence type="ECO:0000313" key="4">
    <source>
        <dbReference type="EMBL" id="XAI95558.1"/>
    </source>
</evidence>
<accession>A0AAX4QGE5</accession>
<feature type="domain" description="Peptidase C51" evidence="3">
    <location>
        <begin position="61"/>
        <end position="156"/>
    </location>
</feature>
<keyword evidence="2" id="KW-0812">Transmembrane</keyword>
<keyword evidence="2" id="KW-0472">Membrane</keyword>
<evidence type="ECO:0000256" key="1">
    <source>
        <dbReference type="ARBA" id="ARBA00022529"/>
    </source>
</evidence>
<organism evidence="4 5">
    <name type="scientific">Microcystis phage Mvi-JY20</name>
    <dbReference type="NCBI Taxonomy" id="3128146"/>
    <lineage>
        <taxon>Viruses</taxon>
        <taxon>Duplodnaviria</taxon>
        <taxon>Heunggongvirae</taxon>
        <taxon>Uroviricota</taxon>
        <taxon>Caudoviricetes</taxon>
    </lineage>
</organism>
<keyword evidence="1" id="KW-0929">Antimicrobial</keyword>
<feature type="transmembrane region" description="Helical" evidence="2">
    <location>
        <begin position="53"/>
        <end position="75"/>
    </location>
</feature>
<protein>
    <recommendedName>
        <fullName evidence="3">Peptidase C51 domain-containing protein</fullName>
    </recommendedName>
</protein>
<dbReference type="EMBL" id="PP438412">
    <property type="protein sequence ID" value="XAI95558.1"/>
    <property type="molecule type" value="Genomic_DNA"/>
</dbReference>
<dbReference type="InterPro" id="IPR007921">
    <property type="entry name" value="CHAP_dom"/>
</dbReference>
<name>A0AAX4QGE5_9CAUD</name>